<keyword evidence="5 8" id="KW-0732">Signal</keyword>
<accession>F1Z7D6</accession>
<keyword evidence="4" id="KW-0812">Transmembrane</keyword>
<reference evidence="9 10" key="1">
    <citation type="journal article" date="2012" name="J. Bacteriol.">
        <title>Draft Genome Sequence of Novosphingobium nitrogenifigens Y88T.</title>
        <authorList>
            <person name="Strabala T.J."/>
            <person name="Macdonald L."/>
            <person name="Liu V."/>
            <person name="Smit A.M."/>
        </authorList>
    </citation>
    <scope>NUCLEOTIDE SEQUENCE [LARGE SCALE GENOMIC DNA]</scope>
    <source>
        <strain evidence="9 10">DSM 19370</strain>
    </source>
</reference>
<dbReference type="HOGENOM" id="CLU_035981_1_0_5"/>
<evidence type="ECO:0000313" key="10">
    <source>
        <dbReference type="Proteomes" id="UP000004728"/>
    </source>
</evidence>
<evidence type="ECO:0000256" key="2">
    <source>
        <dbReference type="ARBA" id="ARBA00008163"/>
    </source>
</evidence>
<evidence type="ECO:0000256" key="4">
    <source>
        <dbReference type="ARBA" id="ARBA00022692"/>
    </source>
</evidence>
<dbReference type="Pfam" id="PF03349">
    <property type="entry name" value="Toluene_X"/>
    <property type="match status" value="1"/>
</dbReference>
<keyword evidence="6" id="KW-0472">Membrane</keyword>
<comment type="similarity">
    <text evidence="2">Belongs to the OmpP1/FadL family.</text>
</comment>
<dbReference type="AlphaFoldDB" id="F1Z7D6"/>
<gene>
    <name evidence="9" type="ORF">Y88_1480</name>
</gene>
<dbReference type="Proteomes" id="UP000004728">
    <property type="component" value="Unassembled WGS sequence"/>
</dbReference>
<dbReference type="GO" id="GO:0009279">
    <property type="term" value="C:cell outer membrane"/>
    <property type="evidence" value="ECO:0007669"/>
    <property type="project" value="UniProtKB-SubCell"/>
</dbReference>
<proteinExistence type="inferred from homology"/>
<feature type="signal peptide" evidence="8">
    <location>
        <begin position="1"/>
        <end position="34"/>
    </location>
</feature>
<evidence type="ECO:0000256" key="8">
    <source>
        <dbReference type="SAM" id="SignalP"/>
    </source>
</evidence>
<comment type="subcellular location">
    <subcellularLocation>
        <location evidence="1">Cell outer membrane</location>
        <topology evidence="1">Multi-pass membrane protein</topology>
    </subcellularLocation>
</comment>
<organism evidence="9 10">
    <name type="scientific">Novosphingobium nitrogenifigens DSM 19370</name>
    <dbReference type="NCBI Taxonomy" id="983920"/>
    <lineage>
        <taxon>Bacteria</taxon>
        <taxon>Pseudomonadati</taxon>
        <taxon>Pseudomonadota</taxon>
        <taxon>Alphaproteobacteria</taxon>
        <taxon>Sphingomonadales</taxon>
        <taxon>Sphingomonadaceae</taxon>
        <taxon>Novosphingobium</taxon>
    </lineage>
</organism>
<evidence type="ECO:0000313" key="9">
    <source>
        <dbReference type="EMBL" id="EGD59448.1"/>
    </source>
</evidence>
<name>F1Z7D6_9SPHN</name>
<dbReference type="Gene3D" id="2.40.160.60">
    <property type="entry name" value="Outer membrane protein transport protein (OMPP1/FadL/TodX)"/>
    <property type="match status" value="1"/>
</dbReference>
<evidence type="ECO:0000256" key="1">
    <source>
        <dbReference type="ARBA" id="ARBA00004571"/>
    </source>
</evidence>
<keyword evidence="10" id="KW-1185">Reference proteome</keyword>
<dbReference type="OrthoDB" id="9922at2"/>
<evidence type="ECO:0000256" key="6">
    <source>
        <dbReference type="ARBA" id="ARBA00023136"/>
    </source>
</evidence>
<feature type="chain" id="PRO_5003274138" evidence="8">
    <location>
        <begin position="35"/>
        <end position="428"/>
    </location>
</feature>
<dbReference type="eggNOG" id="COG2067">
    <property type="taxonomic scope" value="Bacteria"/>
</dbReference>
<dbReference type="PANTHER" id="PTHR35093:SF8">
    <property type="entry name" value="OUTER MEMBRANE PROTEIN NMB0088-RELATED"/>
    <property type="match status" value="1"/>
</dbReference>
<sequence>MIPCFRLPALPLAHRVGAALMTGAVLMSPMAARATDGYFLDGIGGKAKGAGGVALAQPEDALAIASNPATATEIGHRLDVGVELFIPNRSATITGNAAGLSGTYSGNGANPFVLPDFAYVRPVSDKVSVGIAIYGNGGMNTVYRRNPFSAFGAQGDAGVDLKQIFITPTAAVKVLPGQSLGISPIVVVQAFRAYGIQPFSGYSSDPSHFTNLGTSWSTGAGVRLGYFGHIGRAIRIGGFYETKVKAGHFGKYSGLFSNQGSFDVPAAWGGGIAVTPVRAVTLALDVKRIEYSGVSSVGNPIGLLFTGTPFGATGGPGFGWRDITAIKTGVTWRATPAWTFRAGYSHSGNPVPTNQTLLNILAPGVVAHHITGGATWASRKGVEVTGYVVVAPKNHVYGDGSIPQAFGGGESNIALGETSVGASVGIKF</sequence>
<comment type="caution">
    <text evidence="9">The sequence shown here is derived from an EMBL/GenBank/DDBJ whole genome shotgun (WGS) entry which is preliminary data.</text>
</comment>
<dbReference type="InterPro" id="IPR005017">
    <property type="entry name" value="OMPP1/FadL/TodX"/>
</dbReference>
<keyword evidence="7" id="KW-0998">Cell outer membrane</keyword>
<protein>
    <submittedName>
        <fullName evidence="9">Long-chain fatty acid transport protein</fullName>
    </submittedName>
</protein>
<dbReference type="SUPFAM" id="SSF56935">
    <property type="entry name" value="Porins"/>
    <property type="match status" value="1"/>
</dbReference>
<dbReference type="PANTHER" id="PTHR35093">
    <property type="entry name" value="OUTER MEMBRANE PROTEIN NMB0088-RELATED"/>
    <property type="match status" value="1"/>
</dbReference>
<keyword evidence="3" id="KW-1134">Transmembrane beta strand</keyword>
<dbReference type="STRING" id="983920.Y88_1480"/>
<evidence type="ECO:0000256" key="7">
    <source>
        <dbReference type="ARBA" id="ARBA00023237"/>
    </source>
</evidence>
<dbReference type="GO" id="GO:0015483">
    <property type="term" value="F:long-chain fatty acid transporting porin activity"/>
    <property type="evidence" value="ECO:0007669"/>
    <property type="project" value="TreeGrafter"/>
</dbReference>
<dbReference type="InParanoid" id="F1Z7D6"/>
<dbReference type="EMBL" id="AEWJ01000032">
    <property type="protein sequence ID" value="EGD59448.1"/>
    <property type="molecule type" value="Genomic_DNA"/>
</dbReference>
<dbReference type="RefSeq" id="WP_008067583.1">
    <property type="nucleotide sequence ID" value="NZ_AQWK01000015.1"/>
</dbReference>
<evidence type="ECO:0000256" key="5">
    <source>
        <dbReference type="ARBA" id="ARBA00022729"/>
    </source>
</evidence>
<evidence type="ECO:0000256" key="3">
    <source>
        <dbReference type="ARBA" id="ARBA00022452"/>
    </source>
</evidence>